<evidence type="ECO:0000256" key="6">
    <source>
        <dbReference type="ARBA" id="ARBA00022741"/>
    </source>
</evidence>
<comment type="catalytic activity">
    <reaction evidence="12 13">
        <text>ATP + H2O = ADP + phosphate + H(+)</text>
        <dbReference type="Rhea" id="RHEA:13065"/>
        <dbReference type="ChEBI" id="CHEBI:15377"/>
        <dbReference type="ChEBI" id="CHEBI:15378"/>
        <dbReference type="ChEBI" id="CHEBI:30616"/>
        <dbReference type="ChEBI" id="CHEBI:43474"/>
        <dbReference type="ChEBI" id="CHEBI:456216"/>
    </reaction>
</comment>
<feature type="transmembrane region" description="Helical" evidence="13">
    <location>
        <begin position="390"/>
        <end position="410"/>
    </location>
</feature>
<dbReference type="NCBIfam" id="TIGR01657">
    <property type="entry name" value="P-ATPase-V"/>
    <property type="match status" value="1"/>
</dbReference>
<dbReference type="Pfam" id="PF12409">
    <property type="entry name" value="P5-ATPase"/>
    <property type="match status" value="1"/>
</dbReference>
<evidence type="ECO:0000256" key="4">
    <source>
        <dbReference type="ARBA" id="ARBA00022692"/>
    </source>
</evidence>
<evidence type="ECO:0000313" key="18">
    <source>
        <dbReference type="EMBL" id="TMW68177.1"/>
    </source>
</evidence>
<evidence type="ECO:0000256" key="2">
    <source>
        <dbReference type="ARBA" id="ARBA00006000"/>
    </source>
</evidence>
<comment type="similarity">
    <text evidence="2 13">Belongs to the cation transport ATPase (P-type) (TC 3.A.3) family. Type V subfamily.</text>
</comment>
<dbReference type="InterPro" id="IPR044492">
    <property type="entry name" value="P_typ_ATPase_HD_dom"/>
</dbReference>
<evidence type="ECO:0000256" key="12">
    <source>
        <dbReference type="ARBA" id="ARBA00049360"/>
    </source>
</evidence>
<dbReference type="PANTHER" id="PTHR45630:SF8">
    <property type="entry name" value="CATION-TRANSPORTING ATPASE"/>
    <property type="match status" value="1"/>
</dbReference>
<organism evidence="18 19">
    <name type="scientific">Pythium oligandrum</name>
    <name type="common">Mycoparasitic fungus</name>
    <dbReference type="NCBI Taxonomy" id="41045"/>
    <lineage>
        <taxon>Eukaryota</taxon>
        <taxon>Sar</taxon>
        <taxon>Stramenopiles</taxon>
        <taxon>Oomycota</taxon>
        <taxon>Peronosporomycetes</taxon>
        <taxon>Pythiales</taxon>
        <taxon>Pythiaceae</taxon>
        <taxon>Pythium</taxon>
    </lineage>
</organism>
<dbReference type="InterPro" id="IPR006544">
    <property type="entry name" value="P-type_TPase_V"/>
</dbReference>
<dbReference type="Proteomes" id="UP000794436">
    <property type="component" value="Unassembled WGS sequence"/>
</dbReference>
<dbReference type="Gene3D" id="3.40.1110.10">
    <property type="entry name" value="Calcium-transporting ATPase, cytoplasmic domain N"/>
    <property type="match status" value="1"/>
</dbReference>
<feature type="transmembrane region" description="Helical" evidence="13">
    <location>
        <begin position="61"/>
        <end position="82"/>
    </location>
</feature>
<keyword evidence="3" id="KW-0597">Phosphoprotein</keyword>
<keyword evidence="10 13" id="KW-1133">Transmembrane helix</keyword>
<dbReference type="GO" id="GO:0019829">
    <property type="term" value="F:ATPase-coupled monoatomic cation transmembrane transporter activity"/>
    <property type="evidence" value="ECO:0007669"/>
    <property type="project" value="UniProtKB-UniRule"/>
</dbReference>
<dbReference type="InterPro" id="IPR008250">
    <property type="entry name" value="ATPase_P-typ_transduc_dom_A_sf"/>
</dbReference>
<dbReference type="OrthoDB" id="48943at2759"/>
<keyword evidence="5 13" id="KW-0479">Metal-binding</keyword>
<dbReference type="SFLD" id="SFLDS00003">
    <property type="entry name" value="Haloacid_Dehalogenase"/>
    <property type="match status" value="1"/>
</dbReference>
<evidence type="ECO:0000256" key="14">
    <source>
        <dbReference type="SAM" id="MobiDB-lite"/>
    </source>
</evidence>
<keyword evidence="7 13" id="KW-0067">ATP-binding</keyword>
<dbReference type="InterPro" id="IPR023299">
    <property type="entry name" value="ATPase_P-typ_cyto_dom_N"/>
</dbReference>
<dbReference type="GO" id="GO:0005524">
    <property type="term" value="F:ATP binding"/>
    <property type="evidence" value="ECO:0007669"/>
    <property type="project" value="UniProtKB-UniRule"/>
</dbReference>
<feature type="region of interest" description="Disordered" evidence="14">
    <location>
        <begin position="1161"/>
        <end position="1206"/>
    </location>
</feature>
<dbReference type="AlphaFoldDB" id="A0A8K1FQP9"/>
<evidence type="ECO:0000256" key="9">
    <source>
        <dbReference type="ARBA" id="ARBA00022967"/>
    </source>
</evidence>
<dbReference type="Pfam" id="PF00690">
    <property type="entry name" value="Cation_ATPase_N"/>
    <property type="match status" value="1"/>
</dbReference>
<comment type="caution">
    <text evidence="18">The sequence shown here is derived from an EMBL/GenBank/DDBJ whole genome shotgun (WGS) entry which is preliminary data.</text>
</comment>
<feature type="compositionally biased region" description="Basic and acidic residues" evidence="14">
    <location>
        <begin position="1164"/>
        <end position="1175"/>
    </location>
</feature>
<feature type="domain" description="Cation-transporting P-type ATPase N-terminal" evidence="16">
    <location>
        <begin position="162"/>
        <end position="214"/>
    </location>
</feature>
<evidence type="ECO:0000256" key="11">
    <source>
        <dbReference type="ARBA" id="ARBA00023136"/>
    </source>
</evidence>
<dbReference type="SUPFAM" id="SSF81653">
    <property type="entry name" value="Calcium ATPase, transduction domain A"/>
    <property type="match status" value="1"/>
</dbReference>
<evidence type="ECO:0000256" key="5">
    <source>
        <dbReference type="ARBA" id="ARBA00022723"/>
    </source>
</evidence>
<keyword evidence="9 13" id="KW-1278">Translocase</keyword>
<feature type="transmembrane region" description="Helical" evidence="13">
    <location>
        <begin position="943"/>
        <end position="968"/>
    </location>
</feature>
<keyword evidence="19" id="KW-1185">Reference proteome</keyword>
<dbReference type="Pfam" id="PF00122">
    <property type="entry name" value="E1-E2_ATPase"/>
    <property type="match status" value="1"/>
</dbReference>
<feature type="transmembrane region" description="Helical" evidence="13">
    <location>
        <begin position="1054"/>
        <end position="1072"/>
    </location>
</feature>
<evidence type="ECO:0000256" key="10">
    <source>
        <dbReference type="ARBA" id="ARBA00022989"/>
    </source>
</evidence>
<dbReference type="InterPro" id="IPR023298">
    <property type="entry name" value="ATPase_P-typ_TM_dom_sf"/>
</dbReference>
<evidence type="ECO:0000256" key="8">
    <source>
        <dbReference type="ARBA" id="ARBA00022842"/>
    </source>
</evidence>
<feature type="transmembrane region" description="Helical" evidence="13">
    <location>
        <begin position="1100"/>
        <end position="1123"/>
    </location>
</feature>
<feature type="domain" description="P-type ATPase A" evidence="15">
    <location>
        <begin position="255"/>
        <end position="375"/>
    </location>
</feature>
<dbReference type="PANTHER" id="PTHR45630">
    <property type="entry name" value="CATION-TRANSPORTING ATPASE-RELATED"/>
    <property type="match status" value="1"/>
</dbReference>
<dbReference type="InterPro" id="IPR036412">
    <property type="entry name" value="HAD-like_sf"/>
</dbReference>
<dbReference type="FunFam" id="1.20.1110.10:FF:000023">
    <property type="entry name" value="Cation-transporting ATPase"/>
    <property type="match status" value="1"/>
</dbReference>
<feature type="transmembrane region" description="Helical" evidence="13">
    <location>
        <begin position="1022"/>
        <end position="1042"/>
    </location>
</feature>
<keyword evidence="6 13" id="KW-0547">Nucleotide-binding</keyword>
<feature type="transmembrane region" description="Helical" evidence="13">
    <location>
        <begin position="430"/>
        <end position="451"/>
    </location>
</feature>
<feature type="transmembrane region" description="Helical" evidence="13">
    <location>
        <begin position="911"/>
        <end position="931"/>
    </location>
</feature>
<keyword evidence="8 13" id="KW-0460">Magnesium</keyword>
<dbReference type="Gene3D" id="3.40.50.1000">
    <property type="entry name" value="HAD superfamily/HAD-like"/>
    <property type="match status" value="1"/>
</dbReference>
<dbReference type="GO" id="GO:0016020">
    <property type="term" value="C:membrane"/>
    <property type="evidence" value="ECO:0007669"/>
    <property type="project" value="UniProtKB-SubCell"/>
</dbReference>
<proteinExistence type="inferred from homology"/>
<dbReference type="InterPro" id="IPR023214">
    <property type="entry name" value="HAD_sf"/>
</dbReference>
<dbReference type="NCBIfam" id="TIGR01494">
    <property type="entry name" value="ATPase_P-type"/>
    <property type="match status" value="1"/>
</dbReference>
<evidence type="ECO:0000256" key="13">
    <source>
        <dbReference type="RuleBase" id="RU362082"/>
    </source>
</evidence>
<dbReference type="InterPro" id="IPR004014">
    <property type="entry name" value="ATPase_P-typ_cation-transptr_N"/>
</dbReference>
<dbReference type="InterPro" id="IPR047819">
    <property type="entry name" value="P5A-ATPase_N"/>
</dbReference>
<feature type="region of interest" description="Disordered" evidence="14">
    <location>
        <begin position="1"/>
        <end position="35"/>
    </location>
</feature>
<protein>
    <recommendedName>
        <fullName evidence="13">Cation-transporting ATPase</fullName>
        <ecNumber evidence="13">7.2.2.-</ecNumber>
    </recommendedName>
</protein>
<reference evidence="18" key="1">
    <citation type="submission" date="2019-03" db="EMBL/GenBank/DDBJ databases">
        <title>Long read genome sequence of the mycoparasitic Pythium oligandrum ATCC 38472 isolated from sugarbeet rhizosphere.</title>
        <authorList>
            <person name="Gaulin E."/>
        </authorList>
    </citation>
    <scope>NUCLEOTIDE SEQUENCE</scope>
    <source>
        <strain evidence="18">ATCC 38472_TT</strain>
    </source>
</reference>
<feature type="transmembrane region" description="Helical" evidence="13">
    <location>
        <begin position="199"/>
        <end position="216"/>
    </location>
</feature>
<evidence type="ECO:0000256" key="3">
    <source>
        <dbReference type="ARBA" id="ARBA00022553"/>
    </source>
</evidence>
<comment type="subcellular location">
    <subcellularLocation>
        <location evidence="1 13">Membrane</location>
        <topology evidence="1 13">Multi-pass membrane protein</topology>
    </subcellularLocation>
</comment>
<accession>A0A8K1FQP9</accession>
<evidence type="ECO:0000259" key="16">
    <source>
        <dbReference type="Pfam" id="PF00690"/>
    </source>
</evidence>
<dbReference type="GO" id="GO:0016887">
    <property type="term" value="F:ATP hydrolysis activity"/>
    <property type="evidence" value="ECO:0007669"/>
    <property type="project" value="InterPro"/>
</dbReference>
<feature type="domain" description="P5B-type ATPase N-terminal" evidence="17">
    <location>
        <begin position="54"/>
        <end position="115"/>
    </location>
</feature>
<dbReference type="SUPFAM" id="SSF81665">
    <property type="entry name" value="Calcium ATPase, transmembrane domain M"/>
    <property type="match status" value="1"/>
</dbReference>
<dbReference type="InterPro" id="IPR001757">
    <property type="entry name" value="P_typ_ATPase"/>
</dbReference>
<name>A0A8K1FQP9_PYTOL</name>
<dbReference type="SFLD" id="SFLDG00002">
    <property type="entry name" value="C1.7:_P-type_atpase_like"/>
    <property type="match status" value="1"/>
</dbReference>
<evidence type="ECO:0000259" key="15">
    <source>
        <dbReference type="Pfam" id="PF00122"/>
    </source>
</evidence>
<dbReference type="InterPro" id="IPR059000">
    <property type="entry name" value="ATPase_P-type_domA"/>
</dbReference>
<dbReference type="SUPFAM" id="SSF81660">
    <property type="entry name" value="Metal cation-transporting ATPase, ATP-binding domain N"/>
    <property type="match status" value="1"/>
</dbReference>
<dbReference type="SFLD" id="SFLDF00027">
    <property type="entry name" value="p-type_atpase"/>
    <property type="match status" value="1"/>
</dbReference>
<gene>
    <name evidence="18" type="ORF">Poli38472_007849</name>
</gene>
<dbReference type="GO" id="GO:0046872">
    <property type="term" value="F:metal ion binding"/>
    <property type="evidence" value="ECO:0007669"/>
    <property type="project" value="UniProtKB-UniRule"/>
</dbReference>
<dbReference type="EMBL" id="SPLM01000003">
    <property type="protein sequence ID" value="TMW68177.1"/>
    <property type="molecule type" value="Genomic_DNA"/>
</dbReference>
<keyword evidence="4 13" id="KW-0812">Transmembrane</keyword>
<dbReference type="GO" id="GO:0140358">
    <property type="term" value="F:P-type transmembrane transporter activity"/>
    <property type="evidence" value="ECO:0007669"/>
    <property type="project" value="InterPro"/>
</dbReference>
<dbReference type="SUPFAM" id="SSF56784">
    <property type="entry name" value="HAD-like"/>
    <property type="match status" value="1"/>
</dbReference>
<evidence type="ECO:0000256" key="7">
    <source>
        <dbReference type="ARBA" id="ARBA00022840"/>
    </source>
</evidence>
<dbReference type="PRINTS" id="PR00119">
    <property type="entry name" value="CATATPASE"/>
</dbReference>
<keyword evidence="11 13" id="KW-0472">Membrane</keyword>
<evidence type="ECO:0000259" key="17">
    <source>
        <dbReference type="Pfam" id="PF12409"/>
    </source>
</evidence>
<dbReference type="Gene3D" id="2.70.150.10">
    <property type="entry name" value="Calcium-transporting ATPase, cytoplasmic transduction domain A"/>
    <property type="match status" value="1"/>
</dbReference>
<evidence type="ECO:0000256" key="1">
    <source>
        <dbReference type="ARBA" id="ARBA00004141"/>
    </source>
</evidence>
<sequence length="1206" mass="132867">MRAADAAAETASLVGNVSPRSGSPNGMSPPNGTGHPLLAGLVTTTPEFTNVLFFKKNSTRWMLYMLASVGSFGVLPLLCMWLPQLYTRLTKQQVTSIQQADVVLVKSETETLTSYDECPVHVLQDVSWFNYRKSRNFFDPKKQMFVKLQSELRENYGDIERRLKTGFTNIQAEGLQSIHGPNEIDLKPQPWQSVLLRKVLHPFYLFQVASALIWLSEAYTTYALIIMSMSALSIAWEIYSQVSSDRKLHELVHVDASVKVLRDNHFLSVAVHQLVVGDIIVVEEGLVPADLVLVAGECTADEATLTGEAIPITKQHLLHVTSDTRIDASIKVKAKECVLYAGSTLLAVKNDPPQCTRGIVLATGFSTAKGELFRSIVYPKPIHFRIERDSYRFLFTLSIVAILAFVKRLLQASKSDVVTTGDAIVSSLDLVTITVPPALPLILTVGVGFALKRLELANIFCINSQRVNLAGHIDCFCFDKTGTLSCDHLDFQGVDECSATSASFMGLQSEVDVLSINAIVGLATCHALNERHGEVTGYALEKDMFRATGYSLETNIHKRNTPNAPFSVLISSPIGKTFGVVKRYLFDASLQRSSVLIEDFESGQRVVYTKGSPEMIQTICNAASIPANYAEKVRQYSYQGYYVVALASKTYPVTADVPQREAMECRLNFLGFILFLNKIKTETPYVISALEDAGVDVRIITGDNALTAIHVARKINMELKSSVFLVDLDERTSNVAFVDVDDLATQPTPQWTALEAKTFLALAENNELALTGAALEKLQIQMSENSVFLEKLVLNTKIFARIRPHQKTWLVETLIRCGKCVGMVGDGTNDCGALKAAHVGIALSDADASIVAPFTSRQKLITDVVTLLREGRCALSTSFVAFKYMVLYSIIQLTMASLMNDYASQMSNNQFLFDDLVMVFGLSVLMVRTAAAEKLTRDIPAKTLFAPTIIVSLAGQIMLLFICIGIAISAAKTKDWYCSASHALELTKEHALNSSVVIEPPCYAFIPGEPADLTQHSYENSVLWLFGHLQYWIVAVAFNLQDSFRKVVYTNKPLVAYTFVLFIILQVQLFSYKSEQTIEKVGVDTSFGVLKLPAGFTTSLFFLFLFDLGCAIVWEVLVVGVVVTRIQLRQQTGSWGFKTTGKAKAHAYVADRDSLLGAKRSAKKAQDVKGAKKAGEVVPSASNNGARTDDDEDEEEDVLRRATEIV</sequence>
<evidence type="ECO:0000313" key="19">
    <source>
        <dbReference type="Proteomes" id="UP000794436"/>
    </source>
</evidence>
<dbReference type="EC" id="7.2.2.-" evidence="13"/>
<feature type="transmembrane region" description="Helical" evidence="13">
    <location>
        <begin position="879"/>
        <end position="899"/>
    </location>
</feature>
<feature type="compositionally biased region" description="Polar residues" evidence="14">
    <location>
        <begin position="13"/>
        <end position="31"/>
    </location>
</feature>